<dbReference type="PANTHER" id="PTHR43377:SF1">
    <property type="entry name" value="BILIVERDIN REDUCTASE A"/>
    <property type="match status" value="1"/>
</dbReference>
<evidence type="ECO:0000313" key="3">
    <source>
        <dbReference type="EMBL" id="REG06267.1"/>
    </source>
</evidence>
<name>A0A3E0A7N1_9CHLR</name>
<gene>
    <name evidence="3" type="ORF">DFR64_2700</name>
</gene>
<feature type="domain" description="GFO/IDH/MocA-like oxidoreductase" evidence="2">
    <location>
        <begin position="127"/>
        <end position="238"/>
    </location>
</feature>
<dbReference type="InterPro" id="IPR051450">
    <property type="entry name" value="Gfo/Idh/MocA_Oxidoreductases"/>
</dbReference>
<dbReference type="Proteomes" id="UP000256388">
    <property type="component" value="Unassembled WGS sequence"/>
</dbReference>
<dbReference type="GO" id="GO:0000166">
    <property type="term" value="F:nucleotide binding"/>
    <property type="evidence" value="ECO:0007669"/>
    <property type="project" value="InterPro"/>
</dbReference>
<evidence type="ECO:0000259" key="1">
    <source>
        <dbReference type="Pfam" id="PF01408"/>
    </source>
</evidence>
<dbReference type="AlphaFoldDB" id="A0A3E0A7N1"/>
<reference evidence="3 4" key="1">
    <citation type="submission" date="2018-08" db="EMBL/GenBank/DDBJ databases">
        <title>Genomic Encyclopedia of Type Strains, Phase IV (KMG-IV): sequencing the most valuable type-strain genomes for metagenomic binning, comparative biology and taxonomic classification.</title>
        <authorList>
            <person name="Goeker M."/>
        </authorList>
    </citation>
    <scope>NUCLEOTIDE SEQUENCE [LARGE SCALE GENOMIC DNA]</scope>
    <source>
        <strain evidence="3 4">DSM 23923</strain>
    </source>
</reference>
<feature type="domain" description="Gfo/Idh/MocA-like oxidoreductase N-terminal" evidence="1">
    <location>
        <begin position="1"/>
        <end position="119"/>
    </location>
</feature>
<dbReference type="Gene3D" id="3.40.50.720">
    <property type="entry name" value="NAD(P)-binding Rossmann-like Domain"/>
    <property type="match status" value="1"/>
</dbReference>
<dbReference type="InterPro" id="IPR000683">
    <property type="entry name" value="Gfo/Idh/MocA-like_OxRdtase_N"/>
</dbReference>
<dbReference type="OrthoDB" id="9815825at2"/>
<dbReference type="InterPro" id="IPR036291">
    <property type="entry name" value="NAD(P)-bd_dom_sf"/>
</dbReference>
<dbReference type="SUPFAM" id="SSF51735">
    <property type="entry name" value="NAD(P)-binding Rossmann-fold domains"/>
    <property type="match status" value="1"/>
</dbReference>
<comment type="caution">
    <text evidence="3">The sequence shown here is derived from an EMBL/GenBank/DDBJ whole genome shotgun (WGS) entry which is preliminary data.</text>
</comment>
<dbReference type="PANTHER" id="PTHR43377">
    <property type="entry name" value="BILIVERDIN REDUCTASE A"/>
    <property type="match status" value="1"/>
</dbReference>
<proteinExistence type="predicted"/>
<keyword evidence="4" id="KW-1185">Reference proteome</keyword>
<dbReference type="EMBL" id="QUMS01000004">
    <property type="protein sequence ID" value="REG06267.1"/>
    <property type="molecule type" value="Genomic_DNA"/>
</dbReference>
<dbReference type="InterPro" id="IPR055170">
    <property type="entry name" value="GFO_IDH_MocA-like_dom"/>
</dbReference>
<dbReference type="RefSeq" id="WP_116225965.1">
    <property type="nucleotide sequence ID" value="NZ_AP018437.1"/>
</dbReference>
<organism evidence="3 4">
    <name type="scientific">Pelolinea submarina</name>
    <dbReference type="NCBI Taxonomy" id="913107"/>
    <lineage>
        <taxon>Bacteria</taxon>
        <taxon>Bacillati</taxon>
        <taxon>Chloroflexota</taxon>
        <taxon>Anaerolineae</taxon>
        <taxon>Anaerolineales</taxon>
        <taxon>Anaerolineaceae</taxon>
        <taxon>Pelolinea</taxon>
    </lineage>
</organism>
<accession>A0A3E0A7N1</accession>
<evidence type="ECO:0000313" key="4">
    <source>
        <dbReference type="Proteomes" id="UP000256388"/>
    </source>
</evidence>
<sequence>MRVAVIGVGSMGFNHLRVYSELDGVQLVGISDVSAERLETLKSRFQVSAYTDYRKLIENEKPDAVSITVPTSEHEQVATFALRAGVNVLVEKPIASTVEEGQRLIDLAREMNRKLMVGHIIRFNPAMQALKARLDAGEVGKIFQIFCRRAGPFPARIRDVGVVVDLAPHDVDIMRFLTGMDPLRVFAETEQRIHTDHEDMLFGLLRFPHGITAALEINWLTPTKIRETLVLGEKGMFRVDDLLQDLYFYENSQATGELWAGIKSIRGVSEGKMIRYDLKRQEPLKAEIQAFLDAVKNDTTVPVTGEDGLKALRLSLALVESGVKHQVIEV</sequence>
<dbReference type="Pfam" id="PF01408">
    <property type="entry name" value="GFO_IDH_MocA"/>
    <property type="match status" value="1"/>
</dbReference>
<dbReference type="Pfam" id="PF22725">
    <property type="entry name" value="GFO_IDH_MocA_C3"/>
    <property type="match status" value="1"/>
</dbReference>
<dbReference type="Gene3D" id="3.30.360.10">
    <property type="entry name" value="Dihydrodipicolinate Reductase, domain 2"/>
    <property type="match status" value="1"/>
</dbReference>
<dbReference type="SUPFAM" id="SSF55347">
    <property type="entry name" value="Glyceraldehyde-3-phosphate dehydrogenase-like, C-terminal domain"/>
    <property type="match status" value="1"/>
</dbReference>
<protein>
    <submittedName>
        <fullName evidence="3">Putative dehydrogenase</fullName>
    </submittedName>
</protein>
<evidence type="ECO:0000259" key="2">
    <source>
        <dbReference type="Pfam" id="PF22725"/>
    </source>
</evidence>